<protein>
    <submittedName>
        <fullName evidence="1">AhpC/TSA family protein</fullName>
    </submittedName>
</protein>
<evidence type="ECO:0000313" key="1">
    <source>
        <dbReference type="EMBL" id="QZE13375.1"/>
    </source>
</evidence>
<sequence length="397" mass="45398">MKQKINQSLKHIYTMTMKRFLFFTLILATFVACQKESNLKIKGTILEGKGKKVYLYKLHTDGEEAIDSTKIDGDGAFEFGCDVSYPTFFLVKLSPSNFVTVVGDSLQTVEIDGSYKDLATDYSVKGSEASEEVRVLNLHMMDTQKEIKQLQKEYRNVLNGSKNIQELNRIEKSFQKVMKEQTDFSTKFVKEHPFSMASIIALYQKFDYNNYVVQDLQTMKTAASALAAIYPDSKHVKTLHQNTLRLINKERNVKMHNMLKQYAVNSPDIKLPNVKGKVVNLSSLRGKYVLVHFWASTDQGSRIQNEILKENYQIFHKKGFEIYQVSVDTNKSSWEKAIKQDRLTWINVGDMQGSNQAVVNYNVQMIPTNYLLDPKGNILAKNLIGPEVNKVLSKVLK</sequence>
<organism evidence="1 2">
    <name type="scientific">Halosquirtibacter laminarini</name>
    <dbReference type="NCBI Taxonomy" id="3374600"/>
    <lineage>
        <taxon>Bacteria</taxon>
        <taxon>Pseudomonadati</taxon>
        <taxon>Bacteroidota</taxon>
        <taxon>Bacteroidia</taxon>
        <taxon>Marinilabiliales</taxon>
        <taxon>Prolixibacteraceae</taxon>
        <taxon>Halosquirtibacter</taxon>
    </lineage>
</organism>
<gene>
    <name evidence="1" type="ORF">K4L44_12360</name>
</gene>
<reference evidence="1" key="1">
    <citation type="submission" date="2021-08" db="EMBL/GenBank/DDBJ databases">
        <title>Novel anaerobic bacterium isolated from sea squirt in East Sea, Republic of Korea.</title>
        <authorList>
            <person name="Nguyen T.H."/>
            <person name="Li Z."/>
            <person name="Lee Y.-J."/>
            <person name="Ko J."/>
            <person name="Kim S.-G."/>
        </authorList>
    </citation>
    <scope>NUCLEOTIDE SEQUENCE</scope>
    <source>
        <strain evidence="1">KCTC 25031</strain>
    </source>
</reference>
<dbReference type="Proteomes" id="UP000826212">
    <property type="component" value="Chromosome"/>
</dbReference>
<accession>A0AC61NCX0</accession>
<evidence type="ECO:0000313" key="2">
    <source>
        <dbReference type="Proteomes" id="UP000826212"/>
    </source>
</evidence>
<proteinExistence type="predicted"/>
<dbReference type="EMBL" id="CP081303">
    <property type="protein sequence ID" value="QZE13375.1"/>
    <property type="molecule type" value="Genomic_DNA"/>
</dbReference>
<name>A0AC61NCX0_9BACT</name>
<keyword evidence="2" id="KW-1185">Reference proteome</keyword>